<evidence type="ECO:0000313" key="2">
    <source>
        <dbReference type="EMBL" id="PMD22170.1"/>
    </source>
</evidence>
<accession>A0A2J6Q7D2</accession>
<organism evidence="2 3">
    <name type="scientific">Hyaloscypha hepaticicola</name>
    <dbReference type="NCBI Taxonomy" id="2082293"/>
    <lineage>
        <taxon>Eukaryota</taxon>
        <taxon>Fungi</taxon>
        <taxon>Dikarya</taxon>
        <taxon>Ascomycota</taxon>
        <taxon>Pezizomycotina</taxon>
        <taxon>Leotiomycetes</taxon>
        <taxon>Helotiales</taxon>
        <taxon>Hyaloscyphaceae</taxon>
        <taxon>Hyaloscypha</taxon>
    </lineage>
</organism>
<keyword evidence="1" id="KW-0812">Transmembrane</keyword>
<dbReference type="EMBL" id="KZ613478">
    <property type="protein sequence ID" value="PMD22170.1"/>
    <property type="molecule type" value="Genomic_DNA"/>
</dbReference>
<proteinExistence type="predicted"/>
<keyword evidence="1" id="KW-1133">Transmembrane helix</keyword>
<feature type="transmembrane region" description="Helical" evidence="1">
    <location>
        <begin position="179"/>
        <end position="201"/>
    </location>
</feature>
<keyword evidence="1" id="KW-0472">Membrane</keyword>
<sequence length="313" mass="34084">MPLVGRSQKSNSNSYFESRRRDDEIICVDDINDDCKEEGVNQRISVIVFTIPRKSHTLQTQTFPSVTIPTALTSSTFRSTEYLGPTPALSIPSTISLTIISAYSIRFSTLITLPTPLTLPTTRSLSPLSISANCPSSTQNSQFFSSSASTLTFTSKPASTAVAEASASTAKPRLSAGTIAGITMAAFVLSLVPALLLFFGYKRFRSRKRGSSGANSLYEKQLFSPIRSPYEGRRVGIAGMDIQLAKNQPNAPFSESPGASWMKDDRRRIPATTRKFGLAKYHYEALASTPWASWHAVTPELRMPLSRGSLPLG</sequence>
<evidence type="ECO:0000313" key="3">
    <source>
        <dbReference type="Proteomes" id="UP000235672"/>
    </source>
</evidence>
<name>A0A2J6Q7D2_9HELO</name>
<dbReference type="STRING" id="1745343.A0A2J6Q7D2"/>
<protein>
    <submittedName>
        <fullName evidence="2">Uncharacterized protein</fullName>
    </submittedName>
</protein>
<evidence type="ECO:0000256" key="1">
    <source>
        <dbReference type="SAM" id="Phobius"/>
    </source>
</evidence>
<reference evidence="2 3" key="1">
    <citation type="submission" date="2016-05" db="EMBL/GenBank/DDBJ databases">
        <title>A degradative enzymes factory behind the ericoid mycorrhizal symbiosis.</title>
        <authorList>
            <consortium name="DOE Joint Genome Institute"/>
            <person name="Martino E."/>
            <person name="Morin E."/>
            <person name="Grelet G."/>
            <person name="Kuo A."/>
            <person name="Kohler A."/>
            <person name="Daghino S."/>
            <person name="Barry K."/>
            <person name="Choi C."/>
            <person name="Cichocki N."/>
            <person name="Clum A."/>
            <person name="Copeland A."/>
            <person name="Hainaut M."/>
            <person name="Haridas S."/>
            <person name="Labutti K."/>
            <person name="Lindquist E."/>
            <person name="Lipzen A."/>
            <person name="Khouja H.-R."/>
            <person name="Murat C."/>
            <person name="Ohm R."/>
            <person name="Olson A."/>
            <person name="Spatafora J."/>
            <person name="Veneault-Fourrey C."/>
            <person name="Henrissat B."/>
            <person name="Grigoriev I."/>
            <person name="Martin F."/>
            <person name="Perotto S."/>
        </authorList>
    </citation>
    <scope>NUCLEOTIDE SEQUENCE [LARGE SCALE GENOMIC DNA]</scope>
    <source>
        <strain evidence="2 3">UAMH 7357</strain>
    </source>
</reference>
<gene>
    <name evidence="2" type="ORF">NA56DRAFT_747975</name>
</gene>
<keyword evidence="3" id="KW-1185">Reference proteome</keyword>
<dbReference type="AlphaFoldDB" id="A0A2J6Q7D2"/>
<dbReference type="Proteomes" id="UP000235672">
    <property type="component" value="Unassembled WGS sequence"/>
</dbReference>